<keyword evidence="3 9" id="KW-1134">Transmembrane beta strand</keyword>
<keyword evidence="12" id="KW-1185">Reference proteome</keyword>
<keyword evidence="4 9" id="KW-0812">Transmembrane</keyword>
<evidence type="ECO:0000256" key="2">
    <source>
        <dbReference type="ARBA" id="ARBA00022448"/>
    </source>
</evidence>
<dbReference type="Proteomes" id="UP000624703">
    <property type="component" value="Unassembled WGS sequence"/>
</dbReference>
<gene>
    <name evidence="11" type="ORF">JIN82_06750</name>
</gene>
<evidence type="ECO:0000256" key="8">
    <source>
        <dbReference type="ARBA" id="ARBA00023237"/>
    </source>
</evidence>
<name>A0A8J7MDV7_9BACT</name>
<dbReference type="Pfam" id="PF07715">
    <property type="entry name" value="Plug"/>
    <property type="match status" value="1"/>
</dbReference>
<comment type="caution">
    <text evidence="11">The sequence shown here is derived from an EMBL/GenBank/DDBJ whole genome shotgun (WGS) entry which is preliminary data.</text>
</comment>
<dbReference type="Gene3D" id="2.170.130.10">
    <property type="entry name" value="TonB-dependent receptor, plug domain"/>
    <property type="match status" value="1"/>
</dbReference>
<proteinExistence type="inferred from homology"/>
<evidence type="ECO:0000256" key="5">
    <source>
        <dbReference type="ARBA" id="ARBA00022729"/>
    </source>
</evidence>
<dbReference type="InterPro" id="IPR012910">
    <property type="entry name" value="Plug_dom"/>
</dbReference>
<keyword evidence="5" id="KW-0732">Signal</keyword>
<accession>A0A8J7MDV7</accession>
<comment type="similarity">
    <text evidence="9">Belongs to the TonB-dependent receptor family.</text>
</comment>
<dbReference type="PROSITE" id="PS52016">
    <property type="entry name" value="TONB_DEPENDENT_REC_3"/>
    <property type="match status" value="1"/>
</dbReference>
<reference evidence="11" key="1">
    <citation type="submission" date="2021-01" db="EMBL/GenBank/DDBJ databases">
        <title>Modified the classification status of verrucomicrobia.</title>
        <authorList>
            <person name="Feng X."/>
        </authorList>
    </citation>
    <scope>NUCLEOTIDE SEQUENCE</scope>
    <source>
        <strain evidence="11">_KCTC 22039</strain>
    </source>
</reference>
<dbReference type="PANTHER" id="PTHR32552:SF82">
    <property type="entry name" value="FCUA PROTEIN"/>
    <property type="match status" value="1"/>
</dbReference>
<dbReference type="CDD" id="cd01347">
    <property type="entry name" value="ligand_gated_channel"/>
    <property type="match status" value="1"/>
</dbReference>
<dbReference type="InterPro" id="IPR039426">
    <property type="entry name" value="TonB-dep_rcpt-like"/>
</dbReference>
<protein>
    <submittedName>
        <fullName evidence="11">TonB-dependent receptor</fullName>
    </submittedName>
</protein>
<keyword evidence="2 9" id="KW-0813">Transport</keyword>
<dbReference type="GO" id="GO:0009279">
    <property type="term" value="C:cell outer membrane"/>
    <property type="evidence" value="ECO:0007669"/>
    <property type="project" value="UniProtKB-SubCell"/>
</dbReference>
<evidence type="ECO:0000256" key="9">
    <source>
        <dbReference type="PROSITE-ProRule" id="PRU01360"/>
    </source>
</evidence>
<dbReference type="EMBL" id="JAENIM010000034">
    <property type="protein sequence ID" value="MBK1790852.1"/>
    <property type="molecule type" value="Genomic_DNA"/>
</dbReference>
<evidence type="ECO:0000256" key="6">
    <source>
        <dbReference type="ARBA" id="ARBA00023077"/>
    </source>
</evidence>
<evidence type="ECO:0000256" key="4">
    <source>
        <dbReference type="ARBA" id="ARBA00022692"/>
    </source>
</evidence>
<dbReference type="Gene3D" id="2.40.170.20">
    <property type="entry name" value="TonB-dependent receptor, beta-barrel domain"/>
    <property type="match status" value="1"/>
</dbReference>
<sequence>MRRCTIGMLGAMLILAQAEPMGELEETVIEAVPLSKYHVESVSTALLLDVPPEELPVTIDVLTDDYIKEANPHDLHDLLRTVPGIYTGGKTFLDRTSGQYTIRGMSGSEATIDGSLGLAGPMGTFMDTSALERVELAKGPVGSTQGGAGSTLGAYGAGGSVNLVMKSARLHENFSDYHLQTNFGSDMQRYQLGGDINRSLLDDRLAIRLPFNFDIGQSFWASDYPARESYFFAPSITYAVRDDLRLGMSMSYQYLDQPGYQGIPIYQGKPLPGFDWDSNLSTEDMRDRYHGLTLQAYVEYDANDRWQYKLGAGISRASLDFEHLGSSAYAGGSYDQKPLEHQAGDSVYQQNNIYARANAMLSSGNVDHQVLMQADFNRKVRKGYSFFTSVPEYDPGWSWREDDYQYTRTDRLGFLVQDYMSWNKWRALAGIRYDYHKSHLGNTANSFSPRGGLSYLASDRVILFGNISLTESPNFGYMSGVDEELTDSWRAVQYEAGMRYSPIESLWFSGSVYQIDQRGFALAIPDSNYYETEGEVRSQGLELSVTGEISDDLSVYAAYAYNDYRNLSTGSHFDRHPPHSFTGRLSYRIPAGYLQDVLLGVSYRYRDQYSTTHRAEYISEDHFVKASHVFDASMSMALSKFGGSDKAELTFRLNNIFNERYIESNRHYYQAFPGDPRNFEIAIRTSF</sequence>
<dbReference type="GO" id="GO:0015344">
    <property type="term" value="F:siderophore uptake transmembrane transporter activity"/>
    <property type="evidence" value="ECO:0007669"/>
    <property type="project" value="TreeGrafter"/>
</dbReference>
<dbReference type="InterPro" id="IPR010917">
    <property type="entry name" value="TonB_rcpt_CS"/>
</dbReference>
<dbReference type="SUPFAM" id="SSF56935">
    <property type="entry name" value="Porins"/>
    <property type="match status" value="1"/>
</dbReference>
<dbReference type="PROSITE" id="PS01156">
    <property type="entry name" value="TONB_DEPENDENT_REC_2"/>
    <property type="match status" value="1"/>
</dbReference>
<evidence type="ECO:0000259" key="10">
    <source>
        <dbReference type="Pfam" id="PF07715"/>
    </source>
</evidence>
<keyword evidence="7 9" id="KW-0472">Membrane</keyword>
<dbReference type="AlphaFoldDB" id="A0A8J7MDV7"/>
<feature type="domain" description="TonB-dependent receptor plug" evidence="10">
    <location>
        <begin position="53"/>
        <end position="147"/>
    </location>
</feature>
<evidence type="ECO:0000256" key="1">
    <source>
        <dbReference type="ARBA" id="ARBA00004571"/>
    </source>
</evidence>
<keyword evidence="6" id="KW-0798">TonB box</keyword>
<comment type="subcellular location">
    <subcellularLocation>
        <location evidence="1 9">Cell outer membrane</location>
        <topology evidence="1 9">Multi-pass membrane protein</topology>
    </subcellularLocation>
</comment>
<evidence type="ECO:0000256" key="3">
    <source>
        <dbReference type="ARBA" id="ARBA00022452"/>
    </source>
</evidence>
<evidence type="ECO:0000256" key="7">
    <source>
        <dbReference type="ARBA" id="ARBA00023136"/>
    </source>
</evidence>
<evidence type="ECO:0000313" key="11">
    <source>
        <dbReference type="EMBL" id="MBK1790852.1"/>
    </source>
</evidence>
<keyword evidence="11" id="KW-0675">Receptor</keyword>
<dbReference type="PANTHER" id="PTHR32552">
    <property type="entry name" value="FERRICHROME IRON RECEPTOR-RELATED"/>
    <property type="match status" value="1"/>
</dbReference>
<dbReference type="InterPro" id="IPR037066">
    <property type="entry name" value="Plug_dom_sf"/>
</dbReference>
<evidence type="ECO:0000313" key="12">
    <source>
        <dbReference type="Proteomes" id="UP000624703"/>
    </source>
</evidence>
<organism evidence="11 12">
    <name type="scientific">Persicirhabdus sediminis</name>
    <dbReference type="NCBI Taxonomy" id="454144"/>
    <lineage>
        <taxon>Bacteria</taxon>
        <taxon>Pseudomonadati</taxon>
        <taxon>Verrucomicrobiota</taxon>
        <taxon>Verrucomicrobiia</taxon>
        <taxon>Verrucomicrobiales</taxon>
        <taxon>Verrucomicrobiaceae</taxon>
        <taxon>Persicirhabdus</taxon>
    </lineage>
</organism>
<keyword evidence="8 9" id="KW-0998">Cell outer membrane</keyword>
<dbReference type="InterPro" id="IPR036942">
    <property type="entry name" value="Beta-barrel_TonB_sf"/>
</dbReference>